<feature type="transmembrane region" description="Helical" evidence="1">
    <location>
        <begin position="12"/>
        <end position="32"/>
    </location>
</feature>
<evidence type="ECO:0000256" key="1">
    <source>
        <dbReference type="SAM" id="Phobius"/>
    </source>
</evidence>
<organism>
    <name type="scientific">Dunaliella acidophila</name>
    <name type="common">Green alga</name>
    <name type="synonym">Spermatozopsis acidophila</name>
    <dbReference type="NCBI Taxonomy" id="38272"/>
    <lineage>
        <taxon>Eukaryota</taxon>
        <taxon>Viridiplantae</taxon>
        <taxon>Chlorophyta</taxon>
        <taxon>core chlorophytes</taxon>
        <taxon>Chlorophyceae</taxon>
        <taxon>CS clade</taxon>
        <taxon>Chlamydomonadales</taxon>
        <taxon>Dunaliellaceae</taxon>
        <taxon>Dunaliella</taxon>
    </lineage>
</organism>
<proteinExistence type="predicted"/>
<name>Q9S9I0_DUNAC</name>
<keyword evidence="1" id="KW-0812">Transmembrane</keyword>
<reference key="1">
    <citation type="journal article" date="1994" name="Plant Physiol.">
        <title>Activation of the Dunaliella acidophila plasma membrane H(+)-ATPase by trypsin cleavage of a fragment that contains a phosphorylation site.</title>
        <authorList>
            <person name="Sekler I."/>
            <person name="Weiss M."/>
            <person name="Pick U."/>
        </authorList>
    </citation>
    <scope>PROTEIN SEQUENCE</scope>
</reference>
<accession>Q9S9I0</accession>
<keyword evidence="1" id="KW-1133">Transmembrane helix</keyword>
<keyword evidence="1" id="KW-0472">Membrane</keyword>
<sequence>ALHDTGAKIGMAVVLFLQLLGGVVVSMAFFAGPSGMVPANFSDP</sequence>
<dbReference type="AlphaFoldDB" id="Q9S9I0"/>
<protein>
    <submittedName>
        <fullName>PM H(+)-ATPASE=PLASMA membrane H(+)-ATPase</fullName>
    </submittedName>
</protein>